<sequence length="90" mass="10397">MQSAQDIHTQANLPVSSIIYYSNDKKHILRHRLFCHKARRTSDVTTYTFLFPIPDNQQHISYEQLSGNVVSIKYTSMQMAFTASDVLFIS</sequence>
<reference evidence="1" key="1">
    <citation type="journal article" date="2023" name="Mol. Biol. Evol.">
        <title>Third-Generation Sequencing Reveals the Adaptive Role of the Epigenome in Three Deep-Sea Polychaetes.</title>
        <authorList>
            <person name="Perez M."/>
            <person name="Aroh O."/>
            <person name="Sun Y."/>
            <person name="Lan Y."/>
            <person name="Juniper S.K."/>
            <person name="Young C.R."/>
            <person name="Angers B."/>
            <person name="Qian P.Y."/>
        </authorList>
    </citation>
    <scope>NUCLEOTIDE SEQUENCE</scope>
    <source>
        <strain evidence="1">R07B-5</strain>
    </source>
</reference>
<organism evidence="1 2">
    <name type="scientific">Ridgeia piscesae</name>
    <name type="common">Tubeworm</name>
    <dbReference type="NCBI Taxonomy" id="27915"/>
    <lineage>
        <taxon>Eukaryota</taxon>
        <taxon>Metazoa</taxon>
        <taxon>Spiralia</taxon>
        <taxon>Lophotrochozoa</taxon>
        <taxon>Annelida</taxon>
        <taxon>Polychaeta</taxon>
        <taxon>Sedentaria</taxon>
        <taxon>Canalipalpata</taxon>
        <taxon>Sabellida</taxon>
        <taxon>Siboglinidae</taxon>
        <taxon>Ridgeia</taxon>
    </lineage>
</organism>
<comment type="caution">
    <text evidence="1">The sequence shown here is derived from an EMBL/GenBank/DDBJ whole genome shotgun (WGS) entry which is preliminary data.</text>
</comment>
<keyword evidence="2" id="KW-1185">Reference proteome</keyword>
<accession>A0AAD9P9P6</accession>
<protein>
    <submittedName>
        <fullName evidence="1">Uncharacterized protein</fullName>
    </submittedName>
</protein>
<evidence type="ECO:0000313" key="1">
    <source>
        <dbReference type="EMBL" id="KAK2190803.1"/>
    </source>
</evidence>
<name>A0AAD9P9P6_RIDPI</name>
<dbReference type="EMBL" id="JAODUO010000068">
    <property type="protein sequence ID" value="KAK2190803.1"/>
    <property type="molecule type" value="Genomic_DNA"/>
</dbReference>
<dbReference type="Proteomes" id="UP001209878">
    <property type="component" value="Unassembled WGS sequence"/>
</dbReference>
<gene>
    <name evidence="1" type="ORF">NP493_68g04005</name>
</gene>
<proteinExistence type="predicted"/>
<evidence type="ECO:0000313" key="2">
    <source>
        <dbReference type="Proteomes" id="UP001209878"/>
    </source>
</evidence>
<dbReference type="AlphaFoldDB" id="A0AAD9P9P6"/>